<dbReference type="Pfam" id="PF08478">
    <property type="entry name" value="POTRA_1"/>
    <property type="match status" value="1"/>
</dbReference>
<evidence type="ECO:0000259" key="8">
    <source>
        <dbReference type="PROSITE" id="PS51779"/>
    </source>
</evidence>
<organism evidence="9 10">
    <name type="scientific">[Clostridium] cellulosi</name>
    <dbReference type="NCBI Taxonomy" id="29343"/>
    <lineage>
        <taxon>Bacteria</taxon>
        <taxon>Bacillati</taxon>
        <taxon>Bacillota</taxon>
        <taxon>Clostridia</taxon>
        <taxon>Eubacteriales</taxon>
        <taxon>Oscillospiraceae</taxon>
        <taxon>Oscillospiraceae incertae sedis</taxon>
    </lineage>
</organism>
<dbReference type="InterPro" id="IPR013685">
    <property type="entry name" value="POTRA_FtsQ_type"/>
</dbReference>
<dbReference type="GO" id="GO:0005886">
    <property type="term" value="C:plasma membrane"/>
    <property type="evidence" value="ECO:0007669"/>
    <property type="project" value="TreeGrafter"/>
</dbReference>
<dbReference type="Gene3D" id="3.10.20.310">
    <property type="entry name" value="membrane protein fhac"/>
    <property type="match status" value="1"/>
</dbReference>
<name>A0A078KPI8_9FIRM</name>
<keyword evidence="10" id="KW-1185">Reference proteome</keyword>
<evidence type="ECO:0000256" key="2">
    <source>
        <dbReference type="ARBA" id="ARBA00022475"/>
    </source>
</evidence>
<proteinExistence type="predicted"/>
<dbReference type="OrthoDB" id="1953902at2"/>
<evidence type="ECO:0000256" key="7">
    <source>
        <dbReference type="ARBA" id="ARBA00023306"/>
    </source>
</evidence>
<dbReference type="HOGENOM" id="CLU_1080544_0_0_9"/>
<evidence type="ECO:0000313" key="10">
    <source>
        <dbReference type="Proteomes" id="UP000032431"/>
    </source>
</evidence>
<gene>
    <name evidence="9" type="ORF">CCDG5_1313</name>
</gene>
<dbReference type="AlphaFoldDB" id="A0A078KPI8"/>
<evidence type="ECO:0000256" key="6">
    <source>
        <dbReference type="ARBA" id="ARBA00023136"/>
    </source>
</evidence>
<keyword evidence="4" id="KW-0812">Transmembrane</keyword>
<dbReference type="Proteomes" id="UP000032431">
    <property type="component" value="Chromosome I"/>
</dbReference>
<evidence type="ECO:0000256" key="3">
    <source>
        <dbReference type="ARBA" id="ARBA00022618"/>
    </source>
</evidence>
<reference evidence="10" key="1">
    <citation type="submission" date="2014-07" db="EMBL/GenBank/DDBJ databases">
        <authorList>
            <person name="Wibberg D."/>
        </authorList>
    </citation>
    <scope>NUCLEOTIDE SEQUENCE [LARGE SCALE GENOMIC DNA]</scope>
    <source>
        <strain evidence="10">DG5</strain>
    </source>
</reference>
<comment type="subcellular location">
    <subcellularLocation>
        <location evidence="1">Membrane</location>
    </subcellularLocation>
</comment>
<dbReference type="PANTHER" id="PTHR37820">
    <property type="entry name" value="CELL DIVISION PROTEIN DIVIB"/>
    <property type="match status" value="1"/>
</dbReference>
<keyword evidence="3" id="KW-0132">Cell division</keyword>
<dbReference type="GO" id="GO:0051301">
    <property type="term" value="P:cell division"/>
    <property type="evidence" value="ECO:0007669"/>
    <property type="project" value="UniProtKB-KW"/>
</dbReference>
<keyword evidence="2" id="KW-1003">Cell membrane</keyword>
<dbReference type="PANTHER" id="PTHR37820:SF1">
    <property type="entry name" value="CELL DIVISION PROTEIN FTSQ"/>
    <property type="match status" value="1"/>
</dbReference>
<dbReference type="STRING" id="29343.CCDG5_1313"/>
<keyword evidence="6" id="KW-0472">Membrane</keyword>
<dbReference type="PATRIC" id="fig|29343.3.peg.1383"/>
<evidence type="ECO:0000256" key="5">
    <source>
        <dbReference type="ARBA" id="ARBA00022989"/>
    </source>
</evidence>
<sequence length="257" mass="28680">MRTEQNKRRAGKKKKRRRKPSKFAYFLLLLVVLFVALAVCSAIFLKVETVKITGESPYSADQIKNVSGITNETNLLRIDKNKVNKSICTSLPYIKDAKVKLRLPTTVLIEVTKDKPYYAINFNKQFVIADEDLKVLELTSDKSKTDNLISITGANISDVQPGQTVNFIDNNQLQLIKDLSAAVKEAKIAKVTAYNIGTSYRLSVVYDSRITIVVGTQNEAARKLKDAAVIINTKMQPTDKGSLDVSAQNKRYTFSPS</sequence>
<keyword evidence="7" id="KW-0131">Cell cycle</keyword>
<evidence type="ECO:0000256" key="4">
    <source>
        <dbReference type="ARBA" id="ARBA00022692"/>
    </source>
</evidence>
<dbReference type="PROSITE" id="PS51779">
    <property type="entry name" value="POTRA"/>
    <property type="match status" value="1"/>
</dbReference>
<dbReference type="InterPro" id="IPR034746">
    <property type="entry name" value="POTRA"/>
</dbReference>
<dbReference type="KEGG" id="ccel:CCDG5_1313"/>
<evidence type="ECO:0000313" key="9">
    <source>
        <dbReference type="EMBL" id="CDZ24427.1"/>
    </source>
</evidence>
<feature type="domain" description="POTRA" evidence="8">
    <location>
        <begin position="45"/>
        <end position="114"/>
    </location>
</feature>
<keyword evidence="5" id="KW-1133">Transmembrane helix</keyword>
<accession>A0A078KPI8</accession>
<protein>
    <recommendedName>
        <fullName evidence="8">POTRA domain-containing protein</fullName>
    </recommendedName>
</protein>
<evidence type="ECO:0000256" key="1">
    <source>
        <dbReference type="ARBA" id="ARBA00004370"/>
    </source>
</evidence>
<dbReference type="InterPro" id="IPR050487">
    <property type="entry name" value="FtsQ_DivIB"/>
</dbReference>
<dbReference type="EMBL" id="LM995447">
    <property type="protein sequence ID" value="CDZ24427.1"/>
    <property type="molecule type" value="Genomic_DNA"/>
</dbReference>